<organism evidence="2 3">
    <name type="scientific">Camelina sativa</name>
    <name type="common">False flax</name>
    <name type="synonym">Myagrum sativum</name>
    <dbReference type="NCBI Taxonomy" id="90675"/>
    <lineage>
        <taxon>Eukaryota</taxon>
        <taxon>Viridiplantae</taxon>
        <taxon>Streptophyta</taxon>
        <taxon>Embryophyta</taxon>
        <taxon>Tracheophyta</taxon>
        <taxon>Spermatophyta</taxon>
        <taxon>Magnoliopsida</taxon>
        <taxon>eudicotyledons</taxon>
        <taxon>Gunneridae</taxon>
        <taxon>Pentapetalae</taxon>
        <taxon>rosids</taxon>
        <taxon>malvids</taxon>
        <taxon>Brassicales</taxon>
        <taxon>Brassicaceae</taxon>
        <taxon>Camelineae</taxon>
        <taxon>Camelina</taxon>
    </lineage>
</organism>
<dbReference type="GeneID" id="104702037"/>
<dbReference type="RefSeq" id="XP_010416143.1">
    <property type="nucleotide sequence ID" value="XM_010417841.2"/>
</dbReference>
<accession>A0ABM0SU23</accession>
<dbReference type="Pfam" id="PF07000">
    <property type="entry name" value="DUF1308"/>
    <property type="match status" value="1"/>
</dbReference>
<keyword evidence="2" id="KW-1185">Reference proteome</keyword>
<dbReference type="PANTHER" id="PTHR13379:SF0">
    <property type="entry name" value="UPF0415 PROTEIN C7ORF25"/>
    <property type="match status" value="1"/>
</dbReference>
<evidence type="ECO:0000313" key="2">
    <source>
        <dbReference type="Proteomes" id="UP000694864"/>
    </source>
</evidence>
<dbReference type="Proteomes" id="UP000694864">
    <property type="component" value="Chromosome 7"/>
</dbReference>
<reference evidence="3" key="2">
    <citation type="submission" date="2025-08" db="UniProtKB">
        <authorList>
            <consortium name="RefSeq"/>
        </authorList>
    </citation>
    <scope>IDENTIFICATION</scope>
    <source>
        <tissue evidence="3">Leaf</tissue>
    </source>
</reference>
<evidence type="ECO:0000313" key="3">
    <source>
        <dbReference type="RefSeq" id="XP_010416143.1"/>
    </source>
</evidence>
<proteinExistence type="predicted"/>
<dbReference type="PANTHER" id="PTHR13379">
    <property type="entry name" value="UNCHARACTERIZED DUF1308"/>
    <property type="match status" value="1"/>
</dbReference>
<name>A0ABM0SU23_CAMSA</name>
<evidence type="ECO:0000259" key="1">
    <source>
        <dbReference type="Pfam" id="PF07000"/>
    </source>
</evidence>
<dbReference type="InterPro" id="IPR010733">
    <property type="entry name" value="DUF1308"/>
</dbReference>
<protein>
    <submittedName>
        <fullName evidence="3">UPF0415 protein C7orf25 homolog</fullName>
    </submittedName>
</protein>
<feature type="domain" description="DUF1308" evidence="1">
    <location>
        <begin position="265"/>
        <end position="431"/>
    </location>
</feature>
<sequence length="433" mass="47269">MEIEEVETAKNRCKSVIRTIEKLPISTSITASCRRTLLKLASSELSFLSSLSSSDPSLQPLSVNIGHIESVVRILQFPSITGVSRVCKPIPLPIGGVHVDVVCTLGKVPVWIIVSDRNPRYISWSGDRHGNKGLKSRIEQILAAANSTATLKPSSVILFFANGLPSSIYEKLKNEFGAVCFDFDVGSDLDCEETVEGDWVNVVRTRSYEEAVSVEIKLIDQCDNDSPFTEPEVVVQAEDAELSPKEDDFSYVISSMRLLGEDCFINFDTTALVALVSGISNGCAERIVDTPEIDLEEKFKGNTVFVIAQARSEIESPVLVKMGTVLSGKRGIVCESVLSEFKELVSMYAGPNEKRRAEQLLKSLMVVNDNPTERVKSLPTTRKLAMKNKTVFGTGDRWGAPTLTANMAFVRAVAQSGMSLSTIDHGPRALTGD</sequence>
<reference evidence="2" key="1">
    <citation type="journal article" date="2014" name="Nat. Commun.">
        <title>The emerging biofuel crop Camelina sativa retains a highly undifferentiated hexaploid genome structure.</title>
        <authorList>
            <person name="Kagale S."/>
            <person name="Koh C."/>
            <person name="Nixon J."/>
            <person name="Bollina V."/>
            <person name="Clarke W.E."/>
            <person name="Tuteja R."/>
            <person name="Spillane C."/>
            <person name="Robinson S.J."/>
            <person name="Links M.G."/>
            <person name="Clarke C."/>
            <person name="Higgins E.E."/>
            <person name="Huebert T."/>
            <person name="Sharpe A.G."/>
            <person name="Parkin I.A."/>
        </authorList>
    </citation>
    <scope>NUCLEOTIDE SEQUENCE [LARGE SCALE GENOMIC DNA]</scope>
    <source>
        <strain evidence="2">cv. DH55</strain>
    </source>
</reference>
<gene>
    <name evidence="3" type="primary">LOC104702037</name>
</gene>